<protein>
    <submittedName>
        <fullName evidence="3">Histidine kinase</fullName>
    </submittedName>
</protein>
<comment type="caution">
    <text evidence="3">The sequence shown here is derived from an EMBL/GenBank/DDBJ whole genome shotgun (WGS) entry which is preliminary data.</text>
</comment>
<dbReference type="RefSeq" id="WP_019596561.1">
    <property type="nucleotide sequence ID" value="NZ_FNQC01000002.1"/>
</dbReference>
<keyword evidence="1" id="KW-0472">Membrane</keyword>
<dbReference type="InterPro" id="IPR050640">
    <property type="entry name" value="Bact_2-comp_sensor_kinase"/>
</dbReference>
<feature type="transmembrane region" description="Helical" evidence="1">
    <location>
        <begin position="90"/>
        <end position="115"/>
    </location>
</feature>
<keyword evidence="1" id="KW-0812">Transmembrane</keyword>
<feature type="transmembrane region" description="Helical" evidence="1">
    <location>
        <begin position="127"/>
        <end position="148"/>
    </location>
</feature>
<feature type="transmembrane region" description="Helical" evidence="1">
    <location>
        <begin position="48"/>
        <end position="70"/>
    </location>
</feature>
<reference evidence="3 4" key="1">
    <citation type="submission" date="2016-10" db="EMBL/GenBank/DDBJ databases">
        <authorList>
            <person name="Varghese N."/>
            <person name="Submissions S."/>
        </authorList>
    </citation>
    <scope>NUCLEOTIDE SEQUENCE [LARGE SCALE GENOMIC DNA]</scope>
    <source>
        <strain evidence="3 4">DSM 17997</strain>
    </source>
</reference>
<sequence length="358" mass="41350">MNLKNKKYTTTSAPIFRSFGKFILLNFVIALVLTLFQCAKCFLSSEGLVSILPDFGFSFLMSSALSMGGFQVQEFFDKRIPWIKKPVKRLLLTAGSYLIYSFIVSYVLVILYVLVSVEGMTLGKISWWDIIGYTKMPVAIALVIISIFTTRSWLYQWRNSALETEKLKSENLASQYQSLKNQLNPHFLFNSLNALSHLVYESPDKSAAFIQQLSRIYRYVLDVQQEELVAVERELAFAQNFLSLQKIRFDESLEFRLVVDRMEEYFIPPLSLQLLLENAVKHNVASMENPLKIIIERIDDKLIVRNNLQEKLTPEVEERGIGLENIFKRYALLSDQIPKITKSKAEFIVELPLLRLDE</sequence>
<proteinExistence type="predicted"/>
<evidence type="ECO:0000259" key="2">
    <source>
        <dbReference type="Pfam" id="PF06580"/>
    </source>
</evidence>
<evidence type="ECO:0000256" key="1">
    <source>
        <dbReference type="SAM" id="Phobius"/>
    </source>
</evidence>
<keyword evidence="3" id="KW-0418">Kinase</keyword>
<dbReference type="Proteomes" id="UP000199663">
    <property type="component" value="Unassembled WGS sequence"/>
</dbReference>
<evidence type="ECO:0000313" key="3">
    <source>
        <dbReference type="EMBL" id="SDY66646.1"/>
    </source>
</evidence>
<feature type="domain" description="Signal transduction histidine kinase internal region" evidence="2">
    <location>
        <begin position="175"/>
        <end position="253"/>
    </location>
</feature>
<evidence type="ECO:0000313" key="4">
    <source>
        <dbReference type="Proteomes" id="UP000199663"/>
    </source>
</evidence>
<organism evidence="3 4">
    <name type="scientific">Rhodonellum ikkaensis</name>
    <dbReference type="NCBI Taxonomy" id="336829"/>
    <lineage>
        <taxon>Bacteria</taxon>
        <taxon>Pseudomonadati</taxon>
        <taxon>Bacteroidota</taxon>
        <taxon>Cytophagia</taxon>
        <taxon>Cytophagales</taxon>
        <taxon>Cytophagaceae</taxon>
        <taxon>Rhodonellum</taxon>
    </lineage>
</organism>
<dbReference type="GO" id="GO:0016301">
    <property type="term" value="F:kinase activity"/>
    <property type="evidence" value="ECO:0007669"/>
    <property type="project" value="UniProtKB-KW"/>
</dbReference>
<dbReference type="EMBL" id="FNQC01000002">
    <property type="protein sequence ID" value="SDY66646.1"/>
    <property type="molecule type" value="Genomic_DNA"/>
</dbReference>
<name>A0A1H3LQP0_9BACT</name>
<keyword evidence="4" id="KW-1185">Reference proteome</keyword>
<gene>
    <name evidence="3" type="ORF">SAMN05444412_102161</name>
</gene>
<dbReference type="PANTHER" id="PTHR34220">
    <property type="entry name" value="SENSOR HISTIDINE KINASE YPDA"/>
    <property type="match status" value="1"/>
</dbReference>
<accession>A0A1H3LQP0</accession>
<dbReference type="InterPro" id="IPR010559">
    <property type="entry name" value="Sig_transdc_His_kin_internal"/>
</dbReference>
<keyword evidence="1" id="KW-1133">Transmembrane helix</keyword>
<dbReference type="PANTHER" id="PTHR34220:SF7">
    <property type="entry name" value="SENSOR HISTIDINE KINASE YPDA"/>
    <property type="match status" value="1"/>
</dbReference>
<keyword evidence="3" id="KW-0808">Transferase</keyword>
<dbReference type="Pfam" id="PF06580">
    <property type="entry name" value="His_kinase"/>
    <property type="match status" value="1"/>
</dbReference>